<sequence length="514" mass="59975">MISHYSKYFAYIANKLIVGIEFIQDVMNSLLYFIRNLPIWLRIFYMLRNIPGPPAKFLLGHADAFLSTYNFMETALKWQQSYPVLQKAYLMFYPLVLVYSPDAVQVVLSKKQKHIDKGKVYDTMLPILGDGLITCKAASWSKRRKLLTPAFHFHILESFFEVFKVRTRDYINDLKRSAITLNYVDICPFTKNLTLNIICETALGLPNEERKEQNEIMKAMQRLEEIAIYRCLYPWLLCDWIFKLSKVYRVHERKTKILNSFTDKVINKRREVIAEQDEDGYECAGDEKKNAILIDILLQMKSEGISLSNEEIREEINTFLFAGHNTTNLAINFCLYLLGRHPDIQKTAIAEVDSIFSDCRREPTMDDLKQMKFIDRCIKETLRLYPSVPLIGRTSSEDQPIGNYRIPKDCDVVIIPYIIHRNPEQFPNPEKFNPDNFLPENIKGRHAYSYIPFSAGPRNCIGKRFADILMLTAISWVLREFTIQSLHKQEELKILPKTILEPVNGLHIKLTPRH</sequence>
<evidence type="ECO:0000256" key="7">
    <source>
        <dbReference type="ARBA" id="ARBA00022824"/>
    </source>
</evidence>
<dbReference type="CDD" id="cd20628">
    <property type="entry name" value="CYP4"/>
    <property type="match status" value="1"/>
</dbReference>
<evidence type="ECO:0000256" key="3">
    <source>
        <dbReference type="ARBA" id="ARBA00004406"/>
    </source>
</evidence>
<reference evidence="15 16" key="1">
    <citation type="submission" date="2022-12" db="EMBL/GenBank/DDBJ databases">
        <title>Chromosome-level genome assembly of true bugs.</title>
        <authorList>
            <person name="Ma L."/>
            <person name="Li H."/>
        </authorList>
    </citation>
    <scope>NUCLEOTIDE SEQUENCE [LARGE SCALE GENOMIC DNA]</scope>
    <source>
        <strain evidence="15">Lab_2022b</strain>
    </source>
</reference>
<keyword evidence="7" id="KW-0256">Endoplasmic reticulum</keyword>
<dbReference type="Proteomes" id="UP001461498">
    <property type="component" value="Unassembled WGS sequence"/>
</dbReference>
<evidence type="ECO:0000256" key="1">
    <source>
        <dbReference type="ARBA" id="ARBA00001971"/>
    </source>
</evidence>
<keyword evidence="6 13" id="KW-0479">Metal-binding</keyword>
<dbReference type="PROSITE" id="PS00086">
    <property type="entry name" value="CYTOCHROME_P450"/>
    <property type="match status" value="1"/>
</dbReference>
<keyword evidence="5 13" id="KW-0349">Heme</keyword>
<protein>
    <recommendedName>
        <fullName evidence="17">Cytochrome P450 4V2</fullName>
    </recommendedName>
</protein>
<comment type="similarity">
    <text evidence="4 14">Belongs to the cytochrome P450 family.</text>
</comment>
<dbReference type="PRINTS" id="PR00385">
    <property type="entry name" value="P450"/>
</dbReference>
<dbReference type="AlphaFoldDB" id="A0AAW1DB79"/>
<dbReference type="GO" id="GO:0005506">
    <property type="term" value="F:iron ion binding"/>
    <property type="evidence" value="ECO:0007669"/>
    <property type="project" value="InterPro"/>
</dbReference>
<evidence type="ECO:0000256" key="4">
    <source>
        <dbReference type="ARBA" id="ARBA00010617"/>
    </source>
</evidence>
<dbReference type="InterPro" id="IPR002401">
    <property type="entry name" value="Cyt_P450_E_grp-I"/>
</dbReference>
<evidence type="ECO:0000256" key="5">
    <source>
        <dbReference type="ARBA" id="ARBA00022617"/>
    </source>
</evidence>
<dbReference type="InterPro" id="IPR050196">
    <property type="entry name" value="Cytochrome_P450_Monoox"/>
</dbReference>
<dbReference type="GO" id="GO:0016705">
    <property type="term" value="F:oxidoreductase activity, acting on paired donors, with incorporation or reduction of molecular oxygen"/>
    <property type="evidence" value="ECO:0007669"/>
    <property type="project" value="InterPro"/>
</dbReference>
<dbReference type="GO" id="GO:0020037">
    <property type="term" value="F:heme binding"/>
    <property type="evidence" value="ECO:0007669"/>
    <property type="project" value="InterPro"/>
</dbReference>
<organism evidence="15 16">
    <name type="scientific">Rhynocoris fuscipes</name>
    <dbReference type="NCBI Taxonomy" id="488301"/>
    <lineage>
        <taxon>Eukaryota</taxon>
        <taxon>Metazoa</taxon>
        <taxon>Ecdysozoa</taxon>
        <taxon>Arthropoda</taxon>
        <taxon>Hexapoda</taxon>
        <taxon>Insecta</taxon>
        <taxon>Pterygota</taxon>
        <taxon>Neoptera</taxon>
        <taxon>Paraneoptera</taxon>
        <taxon>Hemiptera</taxon>
        <taxon>Heteroptera</taxon>
        <taxon>Panheteroptera</taxon>
        <taxon>Cimicomorpha</taxon>
        <taxon>Reduviidae</taxon>
        <taxon>Harpactorinae</taxon>
        <taxon>Harpactorini</taxon>
        <taxon>Rhynocoris</taxon>
    </lineage>
</organism>
<feature type="binding site" description="axial binding residue" evidence="13">
    <location>
        <position position="460"/>
    </location>
    <ligand>
        <name>heme</name>
        <dbReference type="ChEBI" id="CHEBI:30413"/>
    </ligand>
    <ligandPart>
        <name>Fe</name>
        <dbReference type="ChEBI" id="CHEBI:18248"/>
    </ligandPart>
</feature>
<keyword evidence="10 13" id="KW-0408">Iron</keyword>
<dbReference type="InterPro" id="IPR001128">
    <property type="entry name" value="Cyt_P450"/>
</dbReference>
<dbReference type="EMBL" id="JAPXFL010000004">
    <property type="protein sequence ID" value="KAK9508198.1"/>
    <property type="molecule type" value="Genomic_DNA"/>
</dbReference>
<name>A0AAW1DB79_9HEMI</name>
<proteinExistence type="inferred from homology"/>
<evidence type="ECO:0000256" key="8">
    <source>
        <dbReference type="ARBA" id="ARBA00022848"/>
    </source>
</evidence>
<keyword evidence="11 14" id="KW-0503">Monooxygenase</keyword>
<dbReference type="PRINTS" id="PR00463">
    <property type="entry name" value="EP450I"/>
</dbReference>
<evidence type="ECO:0000313" key="16">
    <source>
        <dbReference type="Proteomes" id="UP001461498"/>
    </source>
</evidence>
<keyword evidence="12" id="KW-0472">Membrane</keyword>
<evidence type="ECO:0000256" key="10">
    <source>
        <dbReference type="ARBA" id="ARBA00023004"/>
    </source>
</evidence>
<dbReference type="SUPFAM" id="SSF48264">
    <property type="entry name" value="Cytochrome P450"/>
    <property type="match status" value="1"/>
</dbReference>
<accession>A0AAW1DB79</accession>
<dbReference type="InterPro" id="IPR036396">
    <property type="entry name" value="Cyt_P450_sf"/>
</dbReference>
<evidence type="ECO:0000256" key="14">
    <source>
        <dbReference type="RuleBase" id="RU000461"/>
    </source>
</evidence>
<evidence type="ECO:0000256" key="9">
    <source>
        <dbReference type="ARBA" id="ARBA00023002"/>
    </source>
</evidence>
<evidence type="ECO:0000256" key="2">
    <source>
        <dbReference type="ARBA" id="ARBA00004174"/>
    </source>
</evidence>
<comment type="cofactor">
    <cofactor evidence="1 13">
        <name>heme</name>
        <dbReference type="ChEBI" id="CHEBI:30413"/>
    </cofactor>
</comment>
<dbReference type="GO" id="GO:0005789">
    <property type="term" value="C:endoplasmic reticulum membrane"/>
    <property type="evidence" value="ECO:0007669"/>
    <property type="project" value="UniProtKB-SubCell"/>
</dbReference>
<comment type="caution">
    <text evidence="15">The sequence shown here is derived from an EMBL/GenBank/DDBJ whole genome shotgun (WGS) entry which is preliminary data.</text>
</comment>
<dbReference type="Gene3D" id="1.10.630.10">
    <property type="entry name" value="Cytochrome P450"/>
    <property type="match status" value="1"/>
</dbReference>
<evidence type="ECO:0000256" key="6">
    <source>
        <dbReference type="ARBA" id="ARBA00022723"/>
    </source>
</evidence>
<dbReference type="GO" id="GO:0004497">
    <property type="term" value="F:monooxygenase activity"/>
    <property type="evidence" value="ECO:0007669"/>
    <property type="project" value="UniProtKB-KW"/>
</dbReference>
<comment type="subcellular location">
    <subcellularLocation>
        <location evidence="3">Endoplasmic reticulum membrane</location>
        <topology evidence="3">Peripheral membrane protein</topology>
    </subcellularLocation>
    <subcellularLocation>
        <location evidence="2">Microsome membrane</location>
        <topology evidence="2">Peripheral membrane protein</topology>
    </subcellularLocation>
</comment>
<dbReference type="InterPro" id="IPR017972">
    <property type="entry name" value="Cyt_P450_CS"/>
</dbReference>
<keyword evidence="16" id="KW-1185">Reference proteome</keyword>
<evidence type="ECO:0008006" key="17">
    <source>
        <dbReference type="Google" id="ProtNLM"/>
    </source>
</evidence>
<evidence type="ECO:0000256" key="11">
    <source>
        <dbReference type="ARBA" id="ARBA00023033"/>
    </source>
</evidence>
<dbReference type="Pfam" id="PF00067">
    <property type="entry name" value="p450"/>
    <property type="match status" value="1"/>
</dbReference>
<dbReference type="PANTHER" id="PTHR24291:SF189">
    <property type="entry name" value="CYTOCHROME P450 4C3-RELATED"/>
    <property type="match status" value="1"/>
</dbReference>
<evidence type="ECO:0000256" key="12">
    <source>
        <dbReference type="ARBA" id="ARBA00023136"/>
    </source>
</evidence>
<evidence type="ECO:0000256" key="13">
    <source>
        <dbReference type="PIRSR" id="PIRSR602401-1"/>
    </source>
</evidence>
<keyword evidence="8" id="KW-0492">Microsome</keyword>
<gene>
    <name evidence="15" type="ORF">O3M35_007915</name>
</gene>
<keyword evidence="9 14" id="KW-0560">Oxidoreductase</keyword>
<dbReference type="PANTHER" id="PTHR24291">
    <property type="entry name" value="CYTOCHROME P450 FAMILY 4"/>
    <property type="match status" value="1"/>
</dbReference>
<evidence type="ECO:0000313" key="15">
    <source>
        <dbReference type="EMBL" id="KAK9508198.1"/>
    </source>
</evidence>